<name>D3Z4N8_MOUSE</name>
<dbReference type="UCSC" id="uc012fom.1">
    <property type="organism name" value="mouse"/>
</dbReference>
<accession>E9PVN4</accession>
<evidence type="ECO:0000256" key="12">
    <source>
        <dbReference type="SAM" id="SignalP"/>
    </source>
</evidence>
<dbReference type="PaxDb" id="10090-ENSMUSP00000133014"/>
<dbReference type="Pfam" id="PF00003">
    <property type="entry name" value="7tm_3"/>
    <property type="match status" value="1"/>
</dbReference>
<accession>E9Q3R2</accession>
<evidence type="ECO:0000256" key="8">
    <source>
        <dbReference type="ARBA" id="ARBA00023170"/>
    </source>
</evidence>
<evidence type="ECO:0000256" key="7">
    <source>
        <dbReference type="ARBA" id="ARBA00023136"/>
    </source>
</evidence>
<keyword evidence="5 11" id="KW-1133">Transmembrane helix</keyword>
<accession>D3Z4N8</accession>
<evidence type="ECO:0000256" key="2">
    <source>
        <dbReference type="ARBA" id="ARBA00022475"/>
    </source>
</evidence>
<dbReference type="PANTHER" id="PTHR24061:SF413">
    <property type="entry name" value="VOMERONASAL 2, RECEPTOR 66-RELATED"/>
    <property type="match status" value="1"/>
</dbReference>
<dbReference type="Pfam" id="PF07562">
    <property type="entry name" value="NCD3G"/>
    <property type="match status" value="1"/>
</dbReference>
<dbReference type="RNAct" id="D3Z4N8">
    <property type="molecule type" value="protein"/>
</dbReference>
<evidence type="ECO:0000256" key="9">
    <source>
        <dbReference type="ARBA" id="ARBA00023180"/>
    </source>
</evidence>
<feature type="domain" description="G-protein coupled receptors family 3 profile" evidence="13">
    <location>
        <begin position="585"/>
        <end position="849"/>
    </location>
</feature>
<dbReference type="InterPro" id="IPR011500">
    <property type="entry name" value="GPCR_3_9-Cys_dom"/>
</dbReference>
<evidence type="ECO:0000256" key="11">
    <source>
        <dbReference type="SAM" id="Phobius"/>
    </source>
</evidence>
<feature type="transmembrane region" description="Helical" evidence="11">
    <location>
        <begin position="655"/>
        <end position="679"/>
    </location>
</feature>
<keyword evidence="9" id="KW-0325">Glycoprotein</keyword>
<keyword evidence="4 12" id="KW-0732">Signal</keyword>
<keyword evidence="8" id="KW-0675">Receptor</keyword>
<dbReference type="FunFam" id="3.40.50.2300:FF:000024">
    <property type="entry name" value="Vomeronasal 2, receptor 73"/>
    <property type="match status" value="1"/>
</dbReference>
<gene>
    <name evidence="14 15" type="primary">Vmn2r72</name>
    <name evidence="15" type="synonym">Vmn2r66</name>
</gene>
<dbReference type="SMR" id="D3Z4N8"/>
<dbReference type="PhosphoSitePlus" id="D3Z4N8"/>
<dbReference type="eggNOG" id="KOG1056">
    <property type="taxonomic scope" value="Eukaryota"/>
</dbReference>
<dbReference type="FunFam" id="2.10.50.30:FF:000009">
    <property type="entry name" value="Vomeronasal 2, receptor 66"/>
    <property type="match status" value="1"/>
</dbReference>
<dbReference type="InterPro" id="IPR000068">
    <property type="entry name" value="GPCR_3_Ca_sens_rcpt-rel"/>
</dbReference>
<feature type="transmembrane region" description="Helical" evidence="11">
    <location>
        <begin position="744"/>
        <end position="767"/>
    </location>
</feature>
<dbReference type="SUPFAM" id="SSF53822">
    <property type="entry name" value="Periplasmic binding protein-like I"/>
    <property type="match status" value="1"/>
</dbReference>
<dbReference type="InParanoid" id="D3Z4N8"/>
<reference evidence="14" key="4">
    <citation type="submission" date="2025-09" db="UniProtKB">
        <authorList>
            <consortium name="Ensembl"/>
        </authorList>
    </citation>
    <scope>IDENTIFICATION</scope>
    <source>
        <strain evidence="14">C57BL/6J</strain>
    </source>
</reference>
<feature type="transmembrane region" description="Helical" evidence="11">
    <location>
        <begin position="622"/>
        <end position="643"/>
    </location>
</feature>
<dbReference type="ExpressionAtlas" id="D3Z4N8">
    <property type="expression patterns" value="baseline"/>
</dbReference>
<accession>E9Q1T0</accession>
<dbReference type="InterPro" id="IPR017978">
    <property type="entry name" value="GPCR_3_C"/>
</dbReference>
<dbReference type="GeneTree" id="ENSGT00950000183069"/>
<feature type="transmembrane region" description="Helical" evidence="11">
    <location>
        <begin position="699"/>
        <end position="717"/>
    </location>
</feature>
<keyword evidence="7 11" id="KW-0472">Membrane</keyword>
<dbReference type="InterPro" id="IPR004073">
    <property type="entry name" value="GPCR_3_vmron_rcpt_2"/>
</dbReference>
<dbReference type="InterPro" id="IPR000337">
    <property type="entry name" value="GPCR_3"/>
</dbReference>
<evidence type="ECO:0000256" key="10">
    <source>
        <dbReference type="ARBA" id="ARBA00023224"/>
    </source>
</evidence>
<dbReference type="Gene3D" id="2.10.50.30">
    <property type="entry name" value="GPCR, family 3, nine cysteines domain"/>
    <property type="match status" value="1"/>
</dbReference>
<dbReference type="HOGENOM" id="CLU_005389_5_0_1"/>
<dbReference type="CDD" id="cd15283">
    <property type="entry name" value="7tmC_V2R_pheromone"/>
    <property type="match status" value="1"/>
</dbReference>
<sequence>MFSLISVFWFLKISFIFCHLSDPKCFWRIKDTENKIGDIETYCSFSISTKPGYVKNDYFILEIIFSTSVFRVTPKTNHLIFSVYLALEEINMNFHILPNISLVVNVECLRQKYDEKTGLALQSKEFIPNYSCTNERRYLIIFTAPIWAVTTRLGPLMFMYSIPELYCGHFHLSLSDNEQFPHLYQISPKDTSLPLAMVSLMVHFKWNWIGAMITNDDHGIQFLSKLRGEMQKHMVCLSFVFAILTEHSMVRKEFHKNFNLIVRSSAKVVIVYGDYASPIDLVLHWFKSKGLFRIWVSVSQFDIITNLGDFMLYSSSGTFIFSHQKPEISGFQKFIKTVYPSNYSSEFSFAKLWWTYFRCSLPPSNCKTLKNCPTKTVFKWLFRTPLGMAMSDTCYNSYNAIHAVAHSLHEMLLQQVDTWSNNDGKDLEFDTWKMFSILKTLQFVNPAGDLVNMNQNLKQDTEYDIFYIMDFQKHYGFKMKIGRFSGHLPSRQQLYMSKEMMEWATDVDQILPSACNIPCKPGFRKSPEEEMDICCFVCNPCPENEISNMTNMDQCVKCREDQYANEDHTLFLQKVVSILDYREPLGKALAGFALCFSVLTSGIFCVFLKHRETPIVKANNQTLSYVLLISLIFCFICSLLYIGHPTTVICILQQTTFAIAFTVATSTILAKTITVLLAFKITIPGRRMRWLLVSGAPKYIILICTMIQLILCGIWLGTSPPYVDADVHMVHGHIIIVCNKGSVIAFYCVLGYMGSFALTSFTVAFLARNLPDTFNEAKLLTFSMLVFCSVWITFIPVYQSTKGKTMVAVEVFCILASSAGLLLCIFAPKCYIILLRPHINSFRNFRKPHAKTENIS</sequence>
<dbReference type="STRING" id="10090.ENSMUSP00000133014"/>
<feature type="signal peptide" evidence="12">
    <location>
        <begin position="1"/>
        <end position="18"/>
    </location>
</feature>
<dbReference type="OMA" id="TINSHTD"/>
<feature type="transmembrane region" description="Helical" evidence="11">
    <location>
        <begin position="779"/>
        <end position="799"/>
    </location>
</feature>
<keyword evidence="3 11" id="KW-0812">Transmembrane</keyword>
<dbReference type="MGI" id="MGI:3647591">
    <property type="gene designation" value="Vmn2r72"/>
</dbReference>
<dbReference type="InterPro" id="IPR038550">
    <property type="entry name" value="GPCR_3_9-Cys_sf"/>
</dbReference>
<dbReference type="GO" id="GO:0005886">
    <property type="term" value="C:plasma membrane"/>
    <property type="evidence" value="ECO:0000318"/>
    <property type="project" value="GO_Central"/>
</dbReference>
<dbReference type="Ensembl" id="ENSMUST00000063425.9">
    <property type="protein sequence ID" value="ENSMUSP00000133014.2"/>
    <property type="gene ID" value="ENSMUSG00000051877.10"/>
</dbReference>
<keyword evidence="6" id="KW-0297">G-protein coupled receptor</keyword>
<evidence type="ECO:0000256" key="1">
    <source>
        <dbReference type="ARBA" id="ARBA00004651"/>
    </source>
</evidence>
<dbReference type="PROSITE" id="PS50259">
    <property type="entry name" value="G_PROTEIN_RECEP_F3_4"/>
    <property type="match status" value="1"/>
</dbReference>
<feature type="transmembrane region" description="Helical" evidence="11">
    <location>
        <begin position="588"/>
        <end position="610"/>
    </location>
</feature>
<reference evidence="14 16" key="2">
    <citation type="journal article" date="2011" name="PLoS Biol.">
        <title>Modernizing reference genome assemblies.</title>
        <authorList>
            <person name="Church D.M."/>
            <person name="Schneider V.A."/>
            <person name="Graves T."/>
            <person name="Auger K."/>
            <person name="Cunningham F."/>
            <person name="Bouk N."/>
            <person name="Chen H.C."/>
            <person name="Agarwala R."/>
            <person name="McLaren W.M."/>
            <person name="Ritchie G.R."/>
            <person name="Albracht D."/>
            <person name="Kremitzki M."/>
            <person name="Rock S."/>
            <person name="Kotkiewicz H."/>
            <person name="Kremitzki C."/>
            <person name="Wollam A."/>
            <person name="Trani L."/>
            <person name="Fulton L."/>
            <person name="Fulton R."/>
            <person name="Matthews L."/>
            <person name="Whitehead S."/>
            <person name="Chow W."/>
            <person name="Torrance J."/>
            <person name="Dunn M."/>
            <person name="Harden G."/>
            <person name="Threadgold G."/>
            <person name="Wood J."/>
            <person name="Collins J."/>
            <person name="Heath P."/>
            <person name="Griffiths G."/>
            <person name="Pelan S."/>
            <person name="Grafham D."/>
            <person name="Eichler E.E."/>
            <person name="Weinstock G."/>
            <person name="Mardis E.R."/>
            <person name="Wilson R.K."/>
            <person name="Howe K."/>
            <person name="Flicek P."/>
            <person name="Hubbard T."/>
        </authorList>
    </citation>
    <scope>NUCLEOTIDE SEQUENCE [LARGE SCALE GENOMIC DNA]</scope>
    <source>
        <strain evidence="14 16">C57BL/6J</strain>
    </source>
</reference>
<dbReference type="BioGRID-ORCS" id="244114">
    <property type="hits" value="1 hit in 74 CRISPR screens"/>
</dbReference>
<dbReference type="GO" id="GO:0004930">
    <property type="term" value="F:G protein-coupled receptor activity"/>
    <property type="evidence" value="ECO:0000318"/>
    <property type="project" value="GO_Central"/>
</dbReference>
<evidence type="ECO:0000256" key="4">
    <source>
        <dbReference type="ARBA" id="ARBA00022729"/>
    </source>
</evidence>
<protein>
    <submittedName>
        <fullName evidence="14">Vomeronasal 2, receptor 72</fullName>
    </submittedName>
</protein>
<dbReference type="FunFam" id="3.40.50.2300:FF:001138">
    <property type="match status" value="1"/>
</dbReference>
<dbReference type="AGR" id="MGI:3647591"/>
<dbReference type="Proteomes" id="UP000000589">
    <property type="component" value="Chromosome 7"/>
</dbReference>
<dbReference type="iPTMnet" id="D3Z4N8"/>
<evidence type="ECO:0000256" key="6">
    <source>
        <dbReference type="ARBA" id="ARBA00023040"/>
    </source>
</evidence>
<accession>E9PVS7</accession>
<dbReference type="AlphaFoldDB" id="D3Z4N8"/>
<comment type="subcellular location">
    <subcellularLocation>
        <location evidence="1">Cell membrane</location>
        <topology evidence="1">Multi-pass membrane protein</topology>
    </subcellularLocation>
</comment>
<dbReference type="PANTHER" id="PTHR24061">
    <property type="entry name" value="CALCIUM-SENSING RECEPTOR-RELATED"/>
    <property type="match status" value="1"/>
</dbReference>
<feature type="transmembrane region" description="Helical" evidence="11">
    <location>
        <begin position="805"/>
        <end position="827"/>
    </location>
</feature>
<accession>E9Q4W3</accession>
<dbReference type="PhylomeDB" id="D3Z4N8"/>
<dbReference type="InterPro" id="IPR001828">
    <property type="entry name" value="ANF_lig-bd_rcpt"/>
</dbReference>
<keyword evidence="16" id="KW-1185">Reference proteome</keyword>
<keyword evidence="10" id="KW-0807">Transducer</keyword>
<dbReference type="Pfam" id="PF01094">
    <property type="entry name" value="ANF_receptor"/>
    <property type="match status" value="1"/>
</dbReference>
<dbReference type="VEuPathDB" id="HostDB:ENSMUSG00000051877"/>
<evidence type="ECO:0000259" key="13">
    <source>
        <dbReference type="PROSITE" id="PS50259"/>
    </source>
</evidence>
<evidence type="ECO:0000256" key="3">
    <source>
        <dbReference type="ARBA" id="ARBA00022692"/>
    </source>
</evidence>
<keyword evidence="2" id="KW-1003">Cell membrane</keyword>
<evidence type="ECO:0000313" key="14">
    <source>
        <dbReference type="Ensembl" id="ENSMUSP00000133014.2"/>
    </source>
</evidence>
<dbReference type="PRINTS" id="PR00248">
    <property type="entry name" value="GPCRMGR"/>
</dbReference>
<evidence type="ECO:0000313" key="15">
    <source>
        <dbReference type="MGI" id="MGI:3647591"/>
    </source>
</evidence>
<reference evidence="14 16" key="1">
    <citation type="journal article" date="2009" name="PLoS Biol.">
        <title>Lineage-specific biology revealed by a finished genome assembly of the mouse.</title>
        <authorList>
            <consortium name="Mouse Genome Sequencing Consortium"/>
            <person name="Church D.M."/>
            <person name="Goodstadt L."/>
            <person name="Hillier L.W."/>
            <person name="Zody M.C."/>
            <person name="Goldstein S."/>
            <person name="She X."/>
            <person name="Bult C.J."/>
            <person name="Agarwala R."/>
            <person name="Cherry J.L."/>
            <person name="DiCuccio M."/>
            <person name="Hlavina W."/>
            <person name="Kapustin Y."/>
            <person name="Meric P."/>
            <person name="Maglott D."/>
            <person name="Birtle Z."/>
            <person name="Marques A.C."/>
            <person name="Graves T."/>
            <person name="Zhou S."/>
            <person name="Teague B."/>
            <person name="Potamousis K."/>
            <person name="Churas C."/>
            <person name="Place M."/>
            <person name="Herschleb J."/>
            <person name="Runnheim R."/>
            <person name="Forrest D."/>
            <person name="Amos-Landgraf J."/>
            <person name="Schwartz D.C."/>
            <person name="Cheng Z."/>
            <person name="Lindblad-Toh K."/>
            <person name="Eichler E.E."/>
            <person name="Ponting C.P."/>
        </authorList>
    </citation>
    <scope>NUCLEOTIDE SEQUENCE [LARGE SCALE GENOMIC DNA]</scope>
    <source>
        <strain evidence="14 16">C57BL/6J</strain>
    </source>
</reference>
<dbReference type="Gene3D" id="3.40.50.2300">
    <property type="match status" value="2"/>
</dbReference>
<dbReference type="OrthoDB" id="5984008at2759"/>
<dbReference type="DNASU" id="233437"/>
<evidence type="ECO:0000256" key="5">
    <source>
        <dbReference type="ARBA" id="ARBA00022989"/>
    </source>
</evidence>
<dbReference type="PRINTS" id="PR01535">
    <property type="entry name" value="VOMERONASL2R"/>
</dbReference>
<reference evidence="14" key="3">
    <citation type="submission" date="2025-08" db="UniProtKB">
        <authorList>
            <consortium name="Ensembl"/>
        </authorList>
    </citation>
    <scope>IDENTIFICATION</scope>
    <source>
        <strain evidence="14">C57BL/6J</strain>
    </source>
</reference>
<proteinExistence type="predicted"/>
<evidence type="ECO:0000313" key="16">
    <source>
        <dbReference type="Proteomes" id="UP000000589"/>
    </source>
</evidence>
<organism evidence="14 16">
    <name type="scientific">Mus musculus</name>
    <name type="common">Mouse</name>
    <dbReference type="NCBI Taxonomy" id="10090"/>
    <lineage>
        <taxon>Eukaryota</taxon>
        <taxon>Metazoa</taxon>
        <taxon>Chordata</taxon>
        <taxon>Craniata</taxon>
        <taxon>Vertebrata</taxon>
        <taxon>Euteleostomi</taxon>
        <taxon>Mammalia</taxon>
        <taxon>Eutheria</taxon>
        <taxon>Euarchontoglires</taxon>
        <taxon>Glires</taxon>
        <taxon>Rodentia</taxon>
        <taxon>Myomorpha</taxon>
        <taxon>Muroidea</taxon>
        <taxon>Muridae</taxon>
        <taxon>Murinae</taxon>
        <taxon>Mus</taxon>
        <taxon>Mus</taxon>
    </lineage>
</organism>
<dbReference type="InterPro" id="IPR028082">
    <property type="entry name" value="Peripla_BP_I"/>
</dbReference>
<feature type="chain" id="PRO_5003053052" evidence="12">
    <location>
        <begin position="19"/>
        <end position="856"/>
    </location>
</feature>